<dbReference type="Gene3D" id="2.40.50.120">
    <property type="match status" value="1"/>
</dbReference>
<comment type="caution">
    <text evidence="2">The sequence shown here is derived from an EMBL/GenBank/DDBJ whole genome shotgun (WGS) entry which is preliminary data.</text>
</comment>
<dbReference type="InterPro" id="IPR008993">
    <property type="entry name" value="TIMP-like_OB-fold"/>
</dbReference>
<evidence type="ECO:0000313" key="2">
    <source>
        <dbReference type="EMBL" id="PSG89874.1"/>
    </source>
</evidence>
<gene>
    <name evidence="2" type="ORF">C7H61_08705</name>
</gene>
<dbReference type="Proteomes" id="UP000238430">
    <property type="component" value="Unassembled WGS sequence"/>
</dbReference>
<feature type="signal peptide" evidence="1">
    <location>
        <begin position="1"/>
        <end position="19"/>
    </location>
</feature>
<dbReference type="RefSeq" id="WP_106678956.1">
    <property type="nucleotide sequence ID" value="NZ_JACHWV010000008.1"/>
</dbReference>
<protein>
    <recommendedName>
        <fullName evidence="4">Lipoprotein</fullName>
    </recommendedName>
</protein>
<feature type="chain" id="PRO_5015665705" description="Lipoprotein" evidence="1">
    <location>
        <begin position="20"/>
        <end position="235"/>
    </location>
</feature>
<evidence type="ECO:0000256" key="1">
    <source>
        <dbReference type="SAM" id="SignalP"/>
    </source>
</evidence>
<name>A0A2T1NBQ4_9FLAO</name>
<sequence length="235" mass="27355">MKVNTLTIGLLLFSVVSYACSCSYGTLSTKLNSFDNIFTAKVVKVLEYHSNSKQAKKIEVEFLEKINFKYNSNIIYFSEPSGICPIPNPKKDSEWLFYINISEENKLIISECNPSVNLKNKRAKDDLSKLKILNNLRKENLESLSFYESNLSFFQSDFSRSKYYEFDNDYGLYEVVFDNNLSSVNKITVKKGLGDKFDEKIMSYFKNRFNLKLRSNVKSLVDDNFKLRVLVWKTK</sequence>
<dbReference type="PROSITE" id="PS51257">
    <property type="entry name" value="PROKAR_LIPOPROTEIN"/>
    <property type="match status" value="1"/>
</dbReference>
<dbReference type="AlphaFoldDB" id="A0A2T1NBQ4"/>
<keyword evidence="3" id="KW-1185">Reference proteome</keyword>
<evidence type="ECO:0000313" key="3">
    <source>
        <dbReference type="Proteomes" id="UP000238430"/>
    </source>
</evidence>
<dbReference type="OrthoDB" id="1236556at2"/>
<dbReference type="SUPFAM" id="SSF50242">
    <property type="entry name" value="TIMP-like"/>
    <property type="match status" value="1"/>
</dbReference>
<keyword evidence="1" id="KW-0732">Signal</keyword>
<evidence type="ECO:0008006" key="4">
    <source>
        <dbReference type="Google" id="ProtNLM"/>
    </source>
</evidence>
<dbReference type="EMBL" id="PXOT01000023">
    <property type="protein sequence ID" value="PSG89874.1"/>
    <property type="molecule type" value="Genomic_DNA"/>
</dbReference>
<reference evidence="2 3" key="1">
    <citation type="submission" date="2018-03" db="EMBL/GenBank/DDBJ databases">
        <title>Mesoflavibacter sp. HG37 and Mesoflavibacter sp. HG96 sp.nov., two marine bacteria isolated from seawater of Western Pacific Ocean.</title>
        <authorList>
            <person name="Cheng H."/>
            <person name="Wu Y.-H."/>
            <person name="Guo L.-L."/>
            <person name="Xu X.-W."/>
        </authorList>
    </citation>
    <scope>NUCLEOTIDE SEQUENCE [LARGE SCALE GENOMIC DNA]</scope>
    <source>
        <strain evidence="2 3">KCTC 42117</strain>
    </source>
</reference>
<proteinExistence type="predicted"/>
<organism evidence="2 3">
    <name type="scientific">Mesoflavibacter zeaxanthinifaciens subsp. sabulilitoris</name>
    <dbReference type="NCBI Taxonomy" id="1520893"/>
    <lineage>
        <taxon>Bacteria</taxon>
        <taxon>Pseudomonadati</taxon>
        <taxon>Bacteroidota</taxon>
        <taxon>Flavobacteriia</taxon>
        <taxon>Flavobacteriales</taxon>
        <taxon>Flavobacteriaceae</taxon>
        <taxon>Mesoflavibacter</taxon>
    </lineage>
</organism>
<accession>A0A2T1NBQ4</accession>